<comment type="subcellular location">
    <subcellularLocation>
        <location evidence="1">Nucleus</location>
    </subcellularLocation>
</comment>
<evidence type="ECO:0000256" key="6">
    <source>
        <dbReference type="ARBA" id="ARBA00023242"/>
    </source>
</evidence>
<evidence type="ECO:0000256" key="2">
    <source>
        <dbReference type="ARBA" id="ARBA00022741"/>
    </source>
</evidence>
<name>A0A232M267_9EURO</name>
<evidence type="ECO:0000256" key="1">
    <source>
        <dbReference type="ARBA" id="ARBA00004123"/>
    </source>
</evidence>
<dbReference type="GO" id="GO:0005524">
    <property type="term" value="F:ATP binding"/>
    <property type="evidence" value="ECO:0007669"/>
    <property type="project" value="UniProtKB-KW"/>
</dbReference>
<comment type="caution">
    <text evidence="8">The sequence shown here is derived from an EMBL/GenBank/DDBJ whole genome shotgun (WGS) entry which is preliminary data.</text>
</comment>
<dbReference type="GO" id="GO:0000707">
    <property type="term" value="P:meiotic DNA recombinase assembly"/>
    <property type="evidence" value="ECO:0007669"/>
    <property type="project" value="TreeGrafter"/>
</dbReference>
<keyword evidence="5" id="KW-0234">DNA repair</keyword>
<dbReference type="OrthoDB" id="5957327at2759"/>
<dbReference type="PANTHER" id="PTHR46239:SF1">
    <property type="entry name" value="DNA REPAIR PROTEIN RAD51 HOMOLOG 3"/>
    <property type="match status" value="1"/>
</dbReference>
<keyword evidence="4" id="KW-0067">ATP-binding</keyword>
<evidence type="ECO:0000259" key="7">
    <source>
        <dbReference type="PROSITE" id="PS50162"/>
    </source>
</evidence>
<dbReference type="PROSITE" id="PS50162">
    <property type="entry name" value="RECA_2"/>
    <property type="match status" value="1"/>
</dbReference>
<protein>
    <recommendedName>
        <fullName evidence="7">RecA family profile 1 domain-containing protein</fullName>
    </recommendedName>
</protein>
<dbReference type="GO" id="GO:0000400">
    <property type="term" value="F:four-way junction DNA binding"/>
    <property type="evidence" value="ECO:0007669"/>
    <property type="project" value="TreeGrafter"/>
</dbReference>
<evidence type="ECO:0000256" key="3">
    <source>
        <dbReference type="ARBA" id="ARBA00022763"/>
    </source>
</evidence>
<dbReference type="SMART" id="SM00382">
    <property type="entry name" value="AAA"/>
    <property type="match status" value="1"/>
</dbReference>
<dbReference type="InterPro" id="IPR003593">
    <property type="entry name" value="AAA+_ATPase"/>
</dbReference>
<reference evidence="8 9" key="1">
    <citation type="journal article" date="2015" name="Environ. Microbiol.">
        <title>Metagenome sequence of Elaphomyces granulatus from sporocarp tissue reveals Ascomycota ectomycorrhizal fingerprints of genome expansion and a Proteobacteria-rich microbiome.</title>
        <authorList>
            <person name="Quandt C.A."/>
            <person name="Kohler A."/>
            <person name="Hesse C.N."/>
            <person name="Sharpton T.J."/>
            <person name="Martin F."/>
            <person name="Spatafora J.W."/>
        </authorList>
    </citation>
    <scope>NUCLEOTIDE SEQUENCE [LARGE SCALE GENOMIC DNA]</scope>
    <source>
        <strain evidence="8 9">OSC145934</strain>
    </source>
</reference>
<keyword evidence="9" id="KW-1185">Reference proteome</keyword>
<dbReference type="GO" id="GO:0007131">
    <property type="term" value="P:reciprocal meiotic recombination"/>
    <property type="evidence" value="ECO:0007669"/>
    <property type="project" value="TreeGrafter"/>
</dbReference>
<gene>
    <name evidence="8" type="ORF">Egran_01796</name>
</gene>
<dbReference type="PANTHER" id="PTHR46239">
    <property type="entry name" value="DNA REPAIR PROTEIN RAD51 HOMOLOG 3 RAD51C"/>
    <property type="match status" value="1"/>
</dbReference>
<dbReference type="Gene3D" id="3.40.50.300">
    <property type="entry name" value="P-loop containing nucleotide triphosphate hydrolases"/>
    <property type="match status" value="1"/>
</dbReference>
<evidence type="ECO:0000256" key="4">
    <source>
        <dbReference type="ARBA" id="ARBA00022840"/>
    </source>
</evidence>
<keyword evidence="6" id="KW-0539">Nucleus</keyword>
<dbReference type="InterPro" id="IPR027417">
    <property type="entry name" value="P-loop_NTPase"/>
</dbReference>
<dbReference type="CDD" id="cd01393">
    <property type="entry name" value="RecA-like"/>
    <property type="match status" value="1"/>
</dbReference>
<dbReference type="AlphaFoldDB" id="A0A232M267"/>
<dbReference type="InterPro" id="IPR020588">
    <property type="entry name" value="RecA_ATP-bd"/>
</dbReference>
<feature type="domain" description="RecA family profile 1" evidence="7">
    <location>
        <begin position="26"/>
        <end position="238"/>
    </location>
</feature>
<dbReference type="GO" id="GO:0005657">
    <property type="term" value="C:replication fork"/>
    <property type="evidence" value="ECO:0007669"/>
    <property type="project" value="TreeGrafter"/>
</dbReference>
<dbReference type="GO" id="GO:0140664">
    <property type="term" value="F:ATP-dependent DNA damage sensor activity"/>
    <property type="evidence" value="ECO:0007669"/>
    <property type="project" value="InterPro"/>
</dbReference>
<proteinExistence type="predicted"/>
<dbReference type="InterPro" id="IPR052093">
    <property type="entry name" value="HR_Repair_Mediator"/>
</dbReference>
<sequence>MSNPSGLEFHRILALPASQSLRASAALGALRTGLDLLDGALASPTHELSRQNPRTRGIPRAQITEIYGPPGVGKTTIAISTAVNALHDGDKVVWIDTSSPIPAPRVQELLHGLTRSTDDKTASSSRAQEVVEDDHMKRFIHLSARSLPHLLALLLNSPTGFPPEGTSLLVLDSISAPFLSYFPHTTELKSKFDQQKLNDNQQLQWLLNRRRNVLNELISHLLKLAASRRLAVLLLNQMHTKVRGHARPTLYPALAGGPWEMSVHTRILLYRDWLPTGPQAIGNDHVVNSPRIAEVTRKGGKALPDRAEENIVLFFIETVSVKVALFPLSPPLYCFLLRREDTLTKPDQNKLREMKTEGTLTNLLRVNEQPAPEKWRKRKAVEIADSQDELGEDSEADDDWIKGIEAGLVADEEEREDS</sequence>
<dbReference type="Proteomes" id="UP000243515">
    <property type="component" value="Unassembled WGS sequence"/>
</dbReference>
<evidence type="ECO:0000313" key="9">
    <source>
        <dbReference type="Proteomes" id="UP000243515"/>
    </source>
</evidence>
<keyword evidence="3" id="KW-0227">DNA damage</keyword>
<accession>A0A232M267</accession>
<keyword evidence="2" id="KW-0547">Nucleotide-binding</keyword>
<dbReference type="EMBL" id="NPHW01002940">
    <property type="protein sequence ID" value="OXV10442.1"/>
    <property type="molecule type" value="Genomic_DNA"/>
</dbReference>
<organism evidence="8 9">
    <name type="scientific">Elaphomyces granulatus</name>
    <dbReference type="NCBI Taxonomy" id="519963"/>
    <lineage>
        <taxon>Eukaryota</taxon>
        <taxon>Fungi</taxon>
        <taxon>Dikarya</taxon>
        <taxon>Ascomycota</taxon>
        <taxon>Pezizomycotina</taxon>
        <taxon>Eurotiomycetes</taxon>
        <taxon>Eurotiomycetidae</taxon>
        <taxon>Eurotiales</taxon>
        <taxon>Elaphomycetaceae</taxon>
        <taxon>Elaphomyces</taxon>
    </lineage>
</organism>
<evidence type="ECO:0000256" key="5">
    <source>
        <dbReference type="ARBA" id="ARBA00023204"/>
    </source>
</evidence>
<evidence type="ECO:0000313" key="8">
    <source>
        <dbReference type="EMBL" id="OXV10442.1"/>
    </source>
</evidence>
<dbReference type="SUPFAM" id="SSF52540">
    <property type="entry name" value="P-loop containing nucleoside triphosphate hydrolases"/>
    <property type="match status" value="1"/>
</dbReference>
<dbReference type="GO" id="GO:0008821">
    <property type="term" value="F:crossover junction DNA endonuclease activity"/>
    <property type="evidence" value="ECO:0007669"/>
    <property type="project" value="TreeGrafter"/>
</dbReference>
<dbReference type="GO" id="GO:0033065">
    <property type="term" value="C:Rad51C-XRCC3 complex"/>
    <property type="evidence" value="ECO:0007669"/>
    <property type="project" value="TreeGrafter"/>
</dbReference>
<dbReference type="GO" id="GO:0033063">
    <property type="term" value="C:Rad51B-Rad51C-Rad51D-XRCC2 complex"/>
    <property type="evidence" value="ECO:0007669"/>
    <property type="project" value="TreeGrafter"/>
</dbReference>